<dbReference type="GO" id="GO:0009252">
    <property type="term" value="P:peptidoglycan biosynthetic process"/>
    <property type="evidence" value="ECO:0007669"/>
    <property type="project" value="UniProtKB-KW"/>
</dbReference>
<feature type="transmembrane region" description="Helical" evidence="8">
    <location>
        <begin position="178"/>
        <end position="200"/>
    </location>
</feature>
<feature type="transmembrane region" description="Helical" evidence="8">
    <location>
        <begin position="388"/>
        <end position="412"/>
    </location>
</feature>
<dbReference type="GO" id="GO:0005886">
    <property type="term" value="C:plasma membrane"/>
    <property type="evidence" value="ECO:0007669"/>
    <property type="project" value="UniProtKB-SubCell"/>
</dbReference>
<gene>
    <name evidence="9" type="primary">spoVB</name>
    <name evidence="9" type="ORF">CAFE_33980</name>
</gene>
<evidence type="ECO:0000256" key="8">
    <source>
        <dbReference type="SAM" id="Phobius"/>
    </source>
</evidence>
<organism evidence="9 10">
    <name type="scientific">Caproicibacter fermentans</name>
    <dbReference type="NCBI Taxonomy" id="2576756"/>
    <lineage>
        <taxon>Bacteria</taxon>
        <taxon>Bacillati</taxon>
        <taxon>Bacillota</taxon>
        <taxon>Clostridia</taxon>
        <taxon>Eubacteriales</taxon>
        <taxon>Acutalibacteraceae</taxon>
        <taxon>Caproicibacter</taxon>
    </lineage>
</organism>
<evidence type="ECO:0000256" key="2">
    <source>
        <dbReference type="ARBA" id="ARBA00022475"/>
    </source>
</evidence>
<feature type="transmembrane region" description="Helical" evidence="8">
    <location>
        <begin position="220"/>
        <end position="240"/>
    </location>
</feature>
<keyword evidence="3 8" id="KW-0812">Transmembrane</keyword>
<protein>
    <submittedName>
        <fullName evidence="9">Stage V sporulation protein B</fullName>
    </submittedName>
</protein>
<keyword evidence="2" id="KW-1003">Cell membrane</keyword>
<keyword evidence="5" id="KW-0573">Peptidoglycan synthesis</keyword>
<feature type="transmembrane region" description="Helical" evidence="8">
    <location>
        <begin position="269"/>
        <end position="289"/>
    </location>
</feature>
<name>A0A6N8I3D2_9FIRM</name>
<feature type="transmembrane region" description="Helical" evidence="8">
    <location>
        <begin position="43"/>
        <end position="67"/>
    </location>
</feature>
<dbReference type="RefSeq" id="WP_066650188.1">
    <property type="nucleotide sequence ID" value="NZ_VWXL01000100.1"/>
</dbReference>
<dbReference type="InterPro" id="IPR050833">
    <property type="entry name" value="Poly_Biosynth_Transport"/>
</dbReference>
<dbReference type="InterPro" id="IPR004268">
    <property type="entry name" value="MurJ"/>
</dbReference>
<feature type="transmembrane region" description="Helical" evidence="8">
    <location>
        <begin position="432"/>
        <end position="453"/>
    </location>
</feature>
<evidence type="ECO:0000256" key="4">
    <source>
        <dbReference type="ARBA" id="ARBA00022960"/>
    </source>
</evidence>
<feature type="transmembrane region" description="Helical" evidence="8">
    <location>
        <begin position="310"/>
        <end position="329"/>
    </location>
</feature>
<sequence>MNQKRVFLKNAVFMTLGSVVLRFSGLWFRSCICSWIGASGVGVYQLIFSIFSLGITACTSGIGLAVTRMVAEGKGSRRYLRGCLCFALAMSFAAGAVLLAVSDFAACRLIGAPKAAAPLRLLAPGLPFIAACACLKGYFFANRNIIVPMIGELWEQVATIGISYLLLTRTSLPELDSLMIGNTLGEVAACAYVAAAFLLYVRRHGFAEEDGTRTRVLHNILHIAGPMLVGSFLRSSLFSAENLLIPAGLRKYGAGGTAALAQYGVMQGMVMPVIYFPMSFVSSVAMLLIPEIAEAAARGKRNTVRYSAEHAFRTTLMFGFLISAGMIVFADEIGRIFFGNEQAGNILRIMAPIVPLMYLDNVVDNMLKGLDQQMYSLKYNFSDSMMRVALISALIPVYGIRAYLAILFFSEIYNASLSISRLLKVTELKVDILGWIVFPAVSGALLYYVLTLLKKTVTFFI</sequence>
<keyword evidence="4" id="KW-0133">Cell shape</keyword>
<evidence type="ECO:0000256" key="3">
    <source>
        <dbReference type="ARBA" id="ARBA00022692"/>
    </source>
</evidence>
<dbReference type="OrthoDB" id="9775950at2"/>
<accession>A0A6N8I3D2</accession>
<dbReference type="GO" id="GO:0008360">
    <property type="term" value="P:regulation of cell shape"/>
    <property type="evidence" value="ECO:0007669"/>
    <property type="project" value="UniProtKB-KW"/>
</dbReference>
<proteinExistence type="predicted"/>
<evidence type="ECO:0000256" key="1">
    <source>
        <dbReference type="ARBA" id="ARBA00004651"/>
    </source>
</evidence>
<dbReference type="PANTHER" id="PTHR30250">
    <property type="entry name" value="PST FAMILY PREDICTED COLANIC ACID TRANSPORTER"/>
    <property type="match status" value="1"/>
</dbReference>
<evidence type="ECO:0000313" key="10">
    <source>
        <dbReference type="Proteomes" id="UP000469440"/>
    </source>
</evidence>
<dbReference type="PANTHER" id="PTHR30250:SF21">
    <property type="entry name" value="LIPID II FLIPPASE MURJ"/>
    <property type="match status" value="1"/>
</dbReference>
<evidence type="ECO:0000256" key="7">
    <source>
        <dbReference type="ARBA" id="ARBA00023136"/>
    </source>
</evidence>
<evidence type="ECO:0000256" key="6">
    <source>
        <dbReference type="ARBA" id="ARBA00022989"/>
    </source>
</evidence>
<dbReference type="Proteomes" id="UP000469440">
    <property type="component" value="Unassembled WGS sequence"/>
</dbReference>
<keyword evidence="7 8" id="KW-0472">Membrane</keyword>
<feature type="transmembrane region" description="Helical" evidence="8">
    <location>
        <begin position="121"/>
        <end position="141"/>
    </location>
</feature>
<reference evidence="9 10" key="1">
    <citation type="submission" date="2019-09" db="EMBL/GenBank/DDBJ databases">
        <title>Genome sequence of Clostridium sp. EA1.</title>
        <authorList>
            <person name="Poehlein A."/>
            <person name="Bengelsdorf F.R."/>
            <person name="Daniel R."/>
        </authorList>
    </citation>
    <scope>NUCLEOTIDE SEQUENCE [LARGE SCALE GENOMIC DNA]</scope>
    <source>
        <strain evidence="9 10">EA1</strain>
    </source>
</reference>
<feature type="transmembrane region" description="Helical" evidence="8">
    <location>
        <begin position="153"/>
        <end position="172"/>
    </location>
</feature>
<feature type="transmembrane region" description="Helical" evidence="8">
    <location>
        <begin position="79"/>
        <end position="101"/>
    </location>
</feature>
<dbReference type="Pfam" id="PF03023">
    <property type="entry name" value="MurJ"/>
    <property type="match status" value="1"/>
</dbReference>
<evidence type="ECO:0000256" key="5">
    <source>
        <dbReference type="ARBA" id="ARBA00022984"/>
    </source>
</evidence>
<dbReference type="EMBL" id="VWXL01000100">
    <property type="protein sequence ID" value="MVB12656.1"/>
    <property type="molecule type" value="Genomic_DNA"/>
</dbReference>
<comment type="subcellular location">
    <subcellularLocation>
        <location evidence="1">Cell membrane</location>
        <topology evidence="1">Multi-pass membrane protein</topology>
    </subcellularLocation>
</comment>
<keyword evidence="6 8" id="KW-1133">Transmembrane helix</keyword>
<dbReference type="AlphaFoldDB" id="A0A6N8I3D2"/>
<feature type="transmembrane region" description="Helical" evidence="8">
    <location>
        <begin position="349"/>
        <end position="367"/>
    </location>
</feature>
<comment type="caution">
    <text evidence="9">The sequence shown here is derived from an EMBL/GenBank/DDBJ whole genome shotgun (WGS) entry which is preliminary data.</text>
</comment>
<feature type="transmembrane region" description="Helical" evidence="8">
    <location>
        <begin position="12"/>
        <end position="37"/>
    </location>
</feature>
<keyword evidence="10" id="KW-1185">Reference proteome</keyword>
<evidence type="ECO:0000313" key="9">
    <source>
        <dbReference type="EMBL" id="MVB12656.1"/>
    </source>
</evidence>